<dbReference type="EMBL" id="FNII01000008">
    <property type="protein sequence ID" value="SDN82738.1"/>
    <property type="molecule type" value="Genomic_DNA"/>
</dbReference>
<dbReference type="AlphaFoldDB" id="A0A1H0EK02"/>
<feature type="compositionally biased region" description="Polar residues" evidence="1">
    <location>
        <begin position="81"/>
        <end position="95"/>
    </location>
</feature>
<feature type="compositionally biased region" description="Basic and acidic residues" evidence="1">
    <location>
        <begin position="100"/>
        <end position="124"/>
    </location>
</feature>
<feature type="transmembrane region" description="Helical" evidence="2">
    <location>
        <begin position="38"/>
        <end position="66"/>
    </location>
</feature>
<keyword evidence="2" id="KW-0472">Membrane</keyword>
<evidence type="ECO:0000313" key="3">
    <source>
        <dbReference type="EMBL" id="SDN82738.1"/>
    </source>
</evidence>
<name>A0A1H0EK02_9GAMM</name>
<organism evidence="3 4">
    <name type="scientific">Vreelandella arcis</name>
    <dbReference type="NCBI Taxonomy" id="416873"/>
    <lineage>
        <taxon>Bacteria</taxon>
        <taxon>Pseudomonadati</taxon>
        <taxon>Pseudomonadota</taxon>
        <taxon>Gammaproteobacteria</taxon>
        <taxon>Oceanospirillales</taxon>
        <taxon>Halomonadaceae</taxon>
        <taxon>Vreelandella</taxon>
    </lineage>
</organism>
<accession>A0A1H0EK02</accession>
<keyword evidence="2" id="KW-0812">Transmembrane</keyword>
<protein>
    <submittedName>
        <fullName evidence="3">Uncharacterized protein</fullName>
    </submittedName>
</protein>
<keyword evidence="2" id="KW-1133">Transmembrane helix</keyword>
<feature type="region of interest" description="Disordered" evidence="1">
    <location>
        <begin position="75"/>
        <end position="124"/>
    </location>
</feature>
<evidence type="ECO:0000256" key="1">
    <source>
        <dbReference type="SAM" id="MobiDB-lite"/>
    </source>
</evidence>
<evidence type="ECO:0000256" key="2">
    <source>
        <dbReference type="SAM" id="Phobius"/>
    </source>
</evidence>
<dbReference type="Proteomes" id="UP000199677">
    <property type="component" value="Unassembled WGS sequence"/>
</dbReference>
<sequence length="124" mass="13887">MPQMNRDQRNAAWQAANQWRARAAQTQPSGLMGSLKLLFTWLAFGALMIVGVVLGLFFLLVGWAMMPFVRHKMKKRMEQMRAQNAQDIGGSQSEPSPGAGRHDVLEGQYEVKRDARNSAKNDSP</sequence>
<reference evidence="4" key="1">
    <citation type="submission" date="2016-10" db="EMBL/GenBank/DDBJ databases">
        <authorList>
            <person name="Varghese N."/>
            <person name="Submissions S."/>
        </authorList>
    </citation>
    <scope>NUCLEOTIDE SEQUENCE [LARGE SCALE GENOMIC DNA]</scope>
    <source>
        <strain evidence="4">CGMCC 1.6494</strain>
    </source>
</reference>
<dbReference type="RefSeq" id="WP_089706678.1">
    <property type="nucleotide sequence ID" value="NZ_FNII01000008.1"/>
</dbReference>
<keyword evidence="4" id="KW-1185">Reference proteome</keyword>
<gene>
    <name evidence="3" type="ORF">SAMN04487951_108184</name>
</gene>
<evidence type="ECO:0000313" key="4">
    <source>
        <dbReference type="Proteomes" id="UP000199677"/>
    </source>
</evidence>
<dbReference type="STRING" id="416873.SAMN04487951_108184"/>
<proteinExistence type="predicted"/>
<dbReference type="OrthoDB" id="6183064at2"/>